<keyword evidence="3" id="KW-1185">Reference proteome</keyword>
<proteinExistence type="predicted"/>
<feature type="transmembrane region" description="Helical" evidence="1">
    <location>
        <begin position="347"/>
        <end position="368"/>
    </location>
</feature>
<feature type="transmembrane region" description="Helical" evidence="1">
    <location>
        <begin position="409"/>
        <end position="435"/>
    </location>
</feature>
<evidence type="ECO:0000256" key="1">
    <source>
        <dbReference type="SAM" id="Phobius"/>
    </source>
</evidence>
<protein>
    <recommendedName>
        <fullName evidence="4">Phage tail tape measure protein</fullName>
    </recommendedName>
</protein>
<dbReference type="AlphaFoldDB" id="A0A3P3TZM1"/>
<organism evidence="2 3">
    <name type="scientific">Paenibacillus oralis</name>
    <dbReference type="NCBI Taxonomy" id="2490856"/>
    <lineage>
        <taxon>Bacteria</taxon>
        <taxon>Bacillati</taxon>
        <taxon>Bacillota</taxon>
        <taxon>Bacilli</taxon>
        <taxon>Bacillales</taxon>
        <taxon>Paenibacillaceae</taxon>
        <taxon>Paenibacillus</taxon>
    </lineage>
</organism>
<sequence>MATPDSMIVVYDRMRNLLPQVIQPAEQSIVVWEASARAMNDNVNVMLQFLQTLQQIISSELKAHREAMQATQAQEEFNQELDESAKKGNKLVEAFKKMDLSKIAETGKQFLGKILSDGAQQQEALNQISFRAGSPGAGQQIFDQTASQALRYGQDVDTAMAGTQKFMSITTDPAQLAELNMLAMRLEQLNPGQGLEGAADALSQVLSGSTEGLGSYDISAGAIDNSGVQTAGQQGNVNGVIAAMDELLNKQRMTQTTFETMMDSPAVKWKRVVDTFNFQLGSIGRQGLNALGPMFDSFLEVLNSDAFKSFIDGLGAGLSIVGSFLGEVADGLAAFFGAFTSNGSSSYFIVLGIIAALGLMTIMLWAMVAPLVTQAILWLAAYWPILLIAAGIALLIGVLMNFGVSAEQIIGFVVGLFYGLYAFIYNVFALVYNLIVSFAEFWINVFSNPIYAIQKLIYDLAMTFGGYLYDMLRSAEDFAGGFMSVILQAINGALKGINRLIEGFNKLFGTDYKTIELLDEKNIHALSDKFKNKLDNMVPPEKADNAAEFGRMQYKNIADSSKQGYSVGAQGFNDLANGANSLTSGFGKDPGSGFTGAAGQGANITNIGSVGNVGSVDRVNETVDISSEDLKMMRELAELKNIQNYVTLQPSISFGDTHVRQQSDINTIIAHITEKLEQDIVTSADAVYGW</sequence>
<comment type="caution">
    <text evidence="2">The sequence shown here is derived from an EMBL/GenBank/DDBJ whole genome shotgun (WGS) entry which is preliminary data.</text>
</comment>
<reference evidence="2 3" key="1">
    <citation type="submission" date="2018-11" db="EMBL/GenBank/DDBJ databases">
        <title>Genome sequencing of Paenibacillus sp. KCOM 3021 (= ChDC PVNT-B20).</title>
        <authorList>
            <person name="Kook J.-K."/>
            <person name="Park S.-N."/>
            <person name="Lim Y.K."/>
        </authorList>
    </citation>
    <scope>NUCLEOTIDE SEQUENCE [LARGE SCALE GENOMIC DNA]</scope>
    <source>
        <strain evidence="2 3">KCOM 3021</strain>
    </source>
</reference>
<accession>A0A3P3TZM1</accession>
<keyword evidence="1" id="KW-1133">Transmembrane helix</keyword>
<evidence type="ECO:0008006" key="4">
    <source>
        <dbReference type="Google" id="ProtNLM"/>
    </source>
</evidence>
<name>A0A3P3TZM1_9BACL</name>
<evidence type="ECO:0000313" key="2">
    <source>
        <dbReference type="EMBL" id="RRJ62718.1"/>
    </source>
</evidence>
<dbReference type="RefSeq" id="WP_128630604.1">
    <property type="nucleotide sequence ID" value="NZ_RRCN01000001.1"/>
</dbReference>
<feature type="transmembrane region" description="Helical" evidence="1">
    <location>
        <begin position="375"/>
        <end position="403"/>
    </location>
</feature>
<keyword evidence="1" id="KW-0812">Transmembrane</keyword>
<evidence type="ECO:0000313" key="3">
    <source>
        <dbReference type="Proteomes" id="UP000267017"/>
    </source>
</evidence>
<gene>
    <name evidence="2" type="ORF">EHV15_07000</name>
</gene>
<keyword evidence="1" id="KW-0472">Membrane</keyword>
<dbReference type="EMBL" id="RRCN01000001">
    <property type="protein sequence ID" value="RRJ62718.1"/>
    <property type="molecule type" value="Genomic_DNA"/>
</dbReference>
<dbReference type="OrthoDB" id="1677957at2"/>
<dbReference type="Proteomes" id="UP000267017">
    <property type="component" value="Unassembled WGS sequence"/>
</dbReference>